<accession>A0A9D4R4N5</accession>
<keyword evidence="2" id="KW-1185">Reference proteome</keyword>
<reference evidence="1" key="2">
    <citation type="submission" date="2020-11" db="EMBL/GenBank/DDBJ databases">
        <authorList>
            <person name="McCartney M.A."/>
            <person name="Auch B."/>
            <person name="Kono T."/>
            <person name="Mallez S."/>
            <person name="Becker A."/>
            <person name="Gohl D.M."/>
            <person name="Silverstein K.A.T."/>
            <person name="Koren S."/>
            <person name="Bechman K.B."/>
            <person name="Herman A."/>
            <person name="Abrahante J.E."/>
            <person name="Garbe J."/>
        </authorList>
    </citation>
    <scope>NUCLEOTIDE SEQUENCE</scope>
    <source>
        <strain evidence="1">Duluth1</strain>
        <tissue evidence="1">Whole animal</tissue>
    </source>
</reference>
<proteinExistence type="predicted"/>
<protein>
    <submittedName>
        <fullName evidence="1">Uncharacterized protein</fullName>
    </submittedName>
</protein>
<gene>
    <name evidence="1" type="ORF">DPMN_097546</name>
</gene>
<evidence type="ECO:0000313" key="2">
    <source>
        <dbReference type="Proteomes" id="UP000828390"/>
    </source>
</evidence>
<dbReference type="Proteomes" id="UP000828390">
    <property type="component" value="Unassembled WGS sequence"/>
</dbReference>
<organism evidence="1 2">
    <name type="scientific">Dreissena polymorpha</name>
    <name type="common">Zebra mussel</name>
    <name type="synonym">Mytilus polymorpha</name>
    <dbReference type="NCBI Taxonomy" id="45954"/>
    <lineage>
        <taxon>Eukaryota</taxon>
        <taxon>Metazoa</taxon>
        <taxon>Spiralia</taxon>
        <taxon>Lophotrochozoa</taxon>
        <taxon>Mollusca</taxon>
        <taxon>Bivalvia</taxon>
        <taxon>Autobranchia</taxon>
        <taxon>Heteroconchia</taxon>
        <taxon>Euheterodonta</taxon>
        <taxon>Imparidentia</taxon>
        <taxon>Neoheterodontei</taxon>
        <taxon>Myida</taxon>
        <taxon>Dreissenoidea</taxon>
        <taxon>Dreissenidae</taxon>
        <taxon>Dreissena</taxon>
    </lineage>
</organism>
<name>A0A9D4R4N5_DREPO</name>
<dbReference type="EMBL" id="JAIWYP010000003">
    <property type="protein sequence ID" value="KAH3854986.1"/>
    <property type="molecule type" value="Genomic_DNA"/>
</dbReference>
<sequence length="65" mass="7526">MEVDIYKKLIFPSTIIVQTNHRSGIVLWSDAGKRLIVMEFTVPWETICLRKEKGQVHKAARSMKP</sequence>
<comment type="caution">
    <text evidence="1">The sequence shown here is derived from an EMBL/GenBank/DDBJ whole genome shotgun (WGS) entry which is preliminary data.</text>
</comment>
<reference evidence="1" key="1">
    <citation type="journal article" date="2019" name="bioRxiv">
        <title>The Genome of the Zebra Mussel, Dreissena polymorpha: A Resource for Invasive Species Research.</title>
        <authorList>
            <person name="McCartney M.A."/>
            <person name="Auch B."/>
            <person name="Kono T."/>
            <person name="Mallez S."/>
            <person name="Zhang Y."/>
            <person name="Obille A."/>
            <person name="Becker A."/>
            <person name="Abrahante J.E."/>
            <person name="Garbe J."/>
            <person name="Badalamenti J.P."/>
            <person name="Herman A."/>
            <person name="Mangelson H."/>
            <person name="Liachko I."/>
            <person name="Sullivan S."/>
            <person name="Sone E.D."/>
            <person name="Koren S."/>
            <person name="Silverstein K.A.T."/>
            <person name="Beckman K.B."/>
            <person name="Gohl D.M."/>
        </authorList>
    </citation>
    <scope>NUCLEOTIDE SEQUENCE</scope>
    <source>
        <strain evidence="1">Duluth1</strain>
        <tissue evidence="1">Whole animal</tissue>
    </source>
</reference>
<dbReference type="AlphaFoldDB" id="A0A9D4R4N5"/>
<evidence type="ECO:0000313" key="1">
    <source>
        <dbReference type="EMBL" id="KAH3854986.1"/>
    </source>
</evidence>